<evidence type="ECO:0000313" key="3">
    <source>
        <dbReference type="Proteomes" id="UP000310636"/>
    </source>
</evidence>
<keyword evidence="3" id="KW-1185">Reference proteome</keyword>
<protein>
    <submittedName>
        <fullName evidence="2">Uncharacterized protein</fullName>
    </submittedName>
</protein>
<evidence type="ECO:0000313" key="2">
    <source>
        <dbReference type="EMBL" id="THF76054.1"/>
    </source>
</evidence>
<comment type="caution">
    <text evidence="2">The sequence shown here is derived from an EMBL/GenBank/DDBJ whole genome shotgun (WGS) entry which is preliminary data.</text>
</comment>
<dbReference type="Proteomes" id="UP000310636">
    <property type="component" value="Unassembled WGS sequence"/>
</dbReference>
<dbReference type="EMBL" id="SSOB01000027">
    <property type="protein sequence ID" value="THF76054.1"/>
    <property type="molecule type" value="Genomic_DNA"/>
</dbReference>
<dbReference type="AlphaFoldDB" id="A0A4S4BMJ8"/>
<accession>A0A4S4BMJ8</accession>
<gene>
    <name evidence="2" type="ORF">E6C55_19945</name>
</gene>
<reference evidence="2 3" key="1">
    <citation type="submission" date="2019-04" db="EMBL/GenBank/DDBJ databases">
        <title>Cohnella sp. nov. isolated from preserved vegetables.</title>
        <authorList>
            <person name="Lin S.-Y."/>
            <person name="Hung M.-H."/>
            <person name="Young C.-C."/>
        </authorList>
    </citation>
    <scope>NUCLEOTIDE SEQUENCE [LARGE SCALE GENOMIC DNA]</scope>
    <source>
        <strain evidence="2 3">CC-MHH1044</strain>
    </source>
</reference>
<dbReference type="OrthoDB" id="2665608at2"/>
<dbReference type="RefSeq" id="WP_136371581.1">
    <property type="nucleotide sequence ID" value="NZ_SSOB01000027.1"/>
</dbReference>
<feature type="compositionally biased region" description="Acidic residues" evidence="1">
    <location>
        <begin position="43"/>
        <end position="68"/>
    </location>
</feature>
<proteinExistence type="predicted"/>
<feature type="region of interest" description="Disordered" evidence="1">
    <location>
        <begin position="40"/>
        <end position="68"/>
    </location>
</feature>
<sequence length="179" mass="20071">MAQVLCPWCQSEIPQEEGQEPDKICPVCDNELDGYRTLRIELGDEDDSDRDELEDEEDEDGYGAILSDEEDIEFESDDELHVKDEALIAYEETVEKLLDSQDVVPECPSCREYMLEAGETAIPAAGFSPRVPESLGSPILEAPAALKIYVCPSCFTVQHALSEESRTELIRKLARSRIE</sequence>
<organism evidence="2 3">
    <name type="scientific">Cohnella fermenti</name>
    <dbReference type="NCBI Taxonomy" id="2565925"/>
    <lineage>
        <taxon>Bacteria</taxon>
        <taxon>Bacillati</taxon>
        <taxon>Bacillota</taxon>
        <taxon>Bacilli</taxon>
        <taxon>Bacillales</taxon>
        <taxon>Paenibacillaceae</taxon>
        <taxon>Cohnella</taxon>
    </lineage>
</organism>
<evidence type="ECO:0000256" key="1">
    <source>
        <dbReference type="SAM" id="MobiDB-lite"/>
    </source>
</evidence>
<name>A0A4S4BMJ8_9BACL</name>